<dbReference type="InterPro" id="IPR017871">
    <property type="entry name" value="ABC_transporter-like_CS"/>
</dbReference>
<comment type="caution">
    <text evidence="5">The sequence shown here is derived from an EMBL/GenBank/DDBJ whole genome shotgun (WGS) entry which is preliminary data.</text>
</comment>
<dbReference type="SUPFAM" id="SSF52540">
    <property type="entry name" value="P-loop containing nucleoside triphosphate hydrolases"/>
    <property type="match status" value="1"/>
</dbReference>
<name>A0A2A4G518_9FLAO</name>
<evidence type="ECO:0000313" key="5">
    <source>
        <dbReference type="EMBL" id="PCE63080.1"/>
    </source>
</evidence>
<proteinExistence type="predicted"/>
<keyword evidence="3 5" id="KW-0067">ATP-binding</keyword>
<gene>
    <name evidence="5" type="ORF">B7P33_17565</name>
</gene>
<dbReference type="InterPro" id="IPR003593">
    <property type="entry name" value="AAA+_ATPase"/>
</dbReference>
<dbReference type="InterPro" id="IPR050093">
    <property type="entry name" value="ABC_SmlMolc_Importer"/>
</dbReference>
<evidence type="ECO:0000259" key="4">
    <source>
        <dbReference type="PROSITE" id="PS50893"/>
    </source>
</evidence>
<feature type="domain" description="ABC transporter" evidence="4">
    <location>
        <begin position="2"/>
        <end position="233"/>
    </location>
</feature>
<dbReference type="SUPFAM" id="SSF50331">
    <property type="entry name" value="MOP-like"/>
    <property type="match status" value="1"/>
</dbReference>
<dbReference type="Gene3D" id="3.40.50.300">
    <property type="entry name" value="P-loop containing nucleotide triphosphate hydrolases"/>
    <property type="match status" value="1"/>
</dbReference>
<dbReference type="InterPro" id="IPR003439">
    <property type="entry name" value="ABC_transporter-like_ATP-bd"/>
</dbReference>
<keyword evidence="1" id="KW-0813">Transport</keyword>
<evidence type="ECO:0000256" key="3">
    <source>
        <dbReference type="ARBA" id="ARBA00022840"/>
    </source>
</evidence>
<protein>
    <submittedName>
        <fullName evidence="5">ABC transporter ATP-binding protein</fullName>
    </submittedName>
</protein>
<evidence type="ECO:0000256" key="2">
    <source>
        <dbReference type="ARBA" id="ARBA00022741"/>
    </source>
</evidence>
<dbReference type="InterPro" id="IPR008995">
    <property type="entry name" value="Mo/tungstate-bd_C_term_dom"/>
</dbReference>
<dbReference type="PANTHER" id="PTHR42781">
    <property type="entry name" value="SPERMIDINE/PUTRESCINE IMPORT ATP-BINDING PROTEIN POTA"/>
    <property type="match status" value="1"/>
</dbReference>
<keyword evidence="2" id="KW-0547">Nucleotide-binding</keyword>
<dbReference type="Proteomes" id="UP000219559">
    <property type="component" value="Unassembled WGS sequence"/>
</dbReference>
<dbReference type="GO" id="GO:0016887">
    <property type="term" value="F:ATP hydrolysis activity"/>
    <property type="evidence" value="ECO:0007669"/>
    <property type="project" value="InterPro"/>
</dbReference>
<evidence type="ECO:0000256" key="1">
    <source>
        <dbReference type="ARBA" id="ARBA00022448"/>
    </source>
</evidence>
<dbReference type="OrthoDB" id="9802264at2"/>
<evidence type="ECO:0000313" key="6">
    <source>
        <dbReference type="Proteomes" id="UP000219559"/>
    </source>
</evidence>
<dbReference type="SMART" id="SM00382">
    <property type="entry name" value="AAA"/>
    <property type="match status" value="1"/>
</dbReference>
<dbReference type="AlphaFoldDB" id="A0A2A4G518"/>
<organism evidence="5 6">
    <name type="scientific">Sediminicola luteus</name>
    <dbReference type="NCBI Taxonomy" id="319238"/>
    <lineage>
        <taxon>Bacteria</taxon>
        <taxon>Pseudomonadati</taxon>
        <taxon>Bacteroidota</taxon>
        <taxon>Flavobacteriia</taxon>
        <taxon>Flavobacteriales</taxon>
        <taxon>Flavobacteriaceae</taxon>
        <taxon>Sediminicola</taxon>
    </lineage>
</organism>
<dbReference type="Pfam" id="PF00005">
    <property type="entry name" value="ABC_tran"/>
    <property type="match status" value="1"/>
</dbReference>
<dbReference type="PANTHER" id="PTHR42781:SF4">
    <property type="entry name" value="SPERMIDINE_PUTRESCINE IMPORT ATP-BINDING PROTEIN POTA"/>
    <property type="match status" value="1"/>
</dbReference>
<sequence>MLSIAKLSFSRPNAVILDSVSINIKAGSHVSFMGQSGCGKSTLLQLIYGLHEFEGQISWQGVPLYGPSRNLLPGHAQMKYLAQDLGLMPYLTVVENIAYYLSAHTPALLQRRTNELLDMIEMQALAQRKVKSLSGGQQQLVALARALAQEPEVLLLDEPFGQIDTFKKNRLRRNIFGHARNQGITVLVATHDPEDVLPFSDTLVLLKDQGIFAQGDPVDLYRNPKIKAVAELFGDVNEIPIKLLKPYAKMDMDLLVYPHEFYVSETSGLAVRIKARYYMGSYFLYEAQTMEAMLTLFFNAPLPLEEGQEVFLNIPLEILTERIGNRPAP</sequence>
<reference evidence="5 6" key="1">
    <citation type="submission" date="2017-04" db="EMBL/GenBank/DDBJ databases">
        <title>A new member of the family Flavobacteriaceae isolated from ascidians.</title>
        <authorList>
            <person name="Chen L."/>
        </authorList>
    </citation>
    <scope>NUCLEOTIDE SEQUENCE [LARGE SCALE GENOMIC DNA]</scope>
    <source>
        <strain evidence="5 6">HQA918</strain>
    </source>
</reference>
<dbReference type="RefSeq" id="WP_097441188.1">
    <property type="nucleotide sequence ID" value="NZ_KZ300477.1"/>
</dbReference>
<dbReference type="InterPro" id="IPR027417">
    <property type="entry name" value="P-loop_NTPase"/>
</dbReference>
<dbReference type="PROSITE" id="PS50893">
    <property type="entry name" value="ABC_TRANSPORTER_2"/>
    <property type="match status" value="1"/>
</dbReference>
<dbReference type="PROSITE" id="PS00211">
    <property type="entry name" value="ABC_TRANSPORTER_1"/>
    <property type="match status" value="1"/>
</dbReference>
<keyword evidence="6" id="KW-1185">Reference proteome</keyword>
<dbReference type="GO" id="GO:0005524">
    <property type="term" value="F:ATP binding"/>
    <property type="evidence" value="ECO:0007669"/>
    <property type="project" value="UniProtKB-KW"/>
</dbReference>
<accession>A0A2A4G518</accession>
<dbReference type="EMBL" id="NBWU01000007">
    <property type="protein sequence ID" value="PCE63080.1"/>
    <property type="molecule type" value="Genomic_DNA"/>
</dbReference>